<organism evidence="1 2">
    <name type="scientific">Oryza glaberrima</name>
    <name type="common">African rice</name>
    <dbReference type="NCBI Taxonomy" id="4538"/>
    <lineage>
        <taxon>Eukaryota</taxon>
        <taxon>Viridiplantae</taxon>
        <taxon>Streptophyta</taxon>
        <taxon>Embryophyta</taxon>
        <taxon>Tracheophyta</taxon>
        <taxon>Spermatophyta</taxon>
        <taxon>Magnoliopsida</taxon>
        <taxon>Liliopsida</taxon>
        <taxon>Poales</taxon>
        <taxon>Poaceae</taxon>
        <taxon>BOP clade</taxon>
        <taxon>Oryzoideae</taxon>
        <taxon>Oryzeae</taxon>
        <taxon>Oryzinae</taxon>
        <taxon>Oryza</taxon>
    </lineage>
</organism>
<dbReference type="HOGENOM" id="CLU_1542476_0_0_1"/>
<accession>I1PBU4</accession>
<sequence length="174" mass="19338">MQSAHAPLSAMSPATSHTQLLHLNPDPNVTISTLSPRLNLPFASMYDSTYHTLLADVFPHLCNVILDGSTSRSSSPKLFFTASITATPPAWRQMWSTPALRLIFSLVCPRWRRRCNRFCHARSAASRAISMAGRTRGRRRCRLAANARSAALGRALLMLTPRRPSSSSRCMMQE</sequence>
<reference evidence="1 2" key="2">
    <citation type="submission" date="2018-04" db="EMBL/GenBank/DDBJ databases">
        <title>OglaRS2 (Oryza glaberrima Reference Sequence Version 2).</title>
        <authorList>
            <person name="Zhang J."/>
            <person name="Kudrna D."/>
            <person name="Lee S."/>
            <person name="Talag J."/>
            <person name="Rajasekar S."/>
            <person name="Wing R.A."/>
        </authorList>
    </citation>
    <scope>NUCLEOTIDE SEQUENCE [LARGE SCALE GENOMIC DNA]</scope>
    <source>
        <strain evidence="1 2">cv. IRGC 96717</strain>
    </source>
</reference>
<dbReference type="EnsemblPlants" id="ORGLA03G0184000.1">
    <property type="protein sequence ID" value="ORGLA03G0184000.1"/>
    <property type="gene ID" value="ORGLA03G0184000"/>
</dbReference>
<dbReference type="eggNOG" id="ENOG502SW4K">
    <property type="taxonomic scope" value="Eukaryota"/>
</dbReference>
<dbReference type="OMA" id="FCHARSA"/>
<reference evidence="1" key="1">
    <citation type="submission" date="2015-06" db="UniProtKB">
        <authorList>
            <consortium name="EnsemblPlants"/>
        </authorList>
    </citation>
    <scope>IDENTIFICATION</scope>
</reference>
<name>I1PBU4_ORYGL</name>
<evidence type="ECO:0000313" key="2">
    <source>
        <dbReference type="Proteomes" id="UP000007306"/>
    </source>
</evidence>
<protein>
    <submittedName>
        <fullName evidence="1">Uncharacterized protein</fullName>
    </submittedName>
</protein>
<dbReference type="AlphaFoldDB" id="I1PBU4"/>
<proteinExistence type="predicted"/>
<dbReference type="Proteomes" id="UP000007306">
    <property type="component" value="Chromosome 3"/>
</dbReference>
<keyword evidence="2" id="KW-1185">Reference proteome</keyword>
<evidence type="ECO:0000313" key="1">
    <source>
        <dbReference type="EnsemblPlants" id="ORGLA03G0184000.1"/>
    </source>
</evidence>
<dbReference type="Gramene" id="ORGLA03G0184000.1">
    <property type="protein sequence ID" value="ORGLA03G0184000.1"/>
    <property type="gene ID" value="ORGLA03G0184000"/>
</dbReference>